<dbReference type="EMBL" id="SSMQ01000028">
    <property type="protein sequence ID" value="TKD03525.1"/>
    <property type="molecule type" value="Genomic_DNA"/>
</dbReference>
<proteinExistence type="predicted"/>
<dbReference type="InterPro" id="IPR019534">
    <property type="entry name" value="DUF2452"/>
</dbReference>
<reference evidence="1 2" key="1">
    <citation type="submission" date="2019-04" db="EMBL/GenBank/DDBJ databases">
        <authorList>
            <person name="Li Y."/>
            <person name="Wang J."/>
        </authorList>
    </citation>
    <scope>NUCLEOTIDE SEQUENCE [LARGE SCALE GENOMIC DNA]</scope>
    <source>
        <strain evidence="1 2">DSM 14668</strain>
    </source>
</reference>
<dbReference type="PANTHER" id="PTHR14553">
    <property type="entry name" value="UNCHARACTERIZED PROTEIN C1ORF50"/>
    <property type="match status" value="1"/>
</dbReference>
<sequence length="182" mass="20177">MALEQDPKDTPSADLATTRAVPYPTSRLAARIDLVDMAQEIEKADQALGMVVGGKLEVIRDQMRALQEEARRLLDEARISARLHRARCSFRKIPGRVYHLYRRSEDDLYFSMLSPAEWGGAPPHAFEGSYRLEVDMSWTCLMVGAPPGEPGCAPTPPGHGTNPARDRIPEGRALVQKLLQEG</sequence>
<keyword evidence="2" id="KW-1185">Reference proteome</keyword>
<comment type="caution">
    <text evidence="1">The sequence shown here is derived from an EMBL/GenBank/DDBJ whole genome shotgun (WGS) entry which is preliminary data.</text>
</comment>
<evidence type="ECO:0000313" key="2">
    <source>
        <dbReference type="Proteomes" id="UP000309215"/>
    </source>
</evidence>
<dbReference type="OrthoDB" id="662061at2"/>
<dbReference type="RefSeq" id="WP_136931645.1">
    <property type="nucleotide sequence ID" value="NZ_SSMQ01000028.1"/>
</dbReference>
<gene>
    <name evidence="1" type="ORF">E8A74_25325</name>
</gene>
<dbReference type="Proteomes" id="UP000309215">
    <property type="component" value="Unassembled WGS sequence"/>
</dbReference>
<evidence type="ECO:0000313" key="1">
    <source>
        <dbReference type="EMBL" id="TKD03525.1"/>
    </source>
</evidence>
<accession>A0A4V5PPB1</accession>
<dbReference type="Pfam" id="PF10504">
    <property type="entry name" value="DUF2452"/>
    <property type="match status" value="1"/>
</dbReference>
<dbReference type="AlphaFoldDB" id="A0A4V5PPB1"/>
<name>A0A4V5PPB1_9BACT</name>
<protein>
    <submittedName>
        <fullName evidence="1">DUF2452 domain-containing protein</fullName>
    </submittedName>
</protein>
<organism evidence="1 2">
    <name type="scientific">Polyangium fumosum</name>
    <dbReference type="NCBI Taxonomy" id="889272"/>
    <lineage>
        <taxon>Bacteria</taxon>
        <taxon>Pseudomonadati</taxon>
        <taxon>Myxococcota</taxon>
        <taxon>Polyangia</taxon>
        <taxon>Polyangiales</taxon>
        <taxon>Polyangiaceae</taxon>
        <taxon>Polyangium</taxon>
    </lineage>
</organism>
<dbReference type="PANTHER" id="PTHR14553:SF1">
    <property type="entry name" value="SIMILAR TO CHROMOSOME 1 OPEN READING FRAME 50"/>
    <property type="match status" value="1"/>
</dbReference>